<dbReference type="InterPro" id="IPR040632">
    <property type="entry name" value="Sulfotransfer_4"/>
</dbReference>
<dbReference type="Gene3D" id="3.40.50.300">
    <property type="entry name" value="P-loop containing nucleotide triphosphate hydrolases"/>
    <property type="match status" value="1"/>
</dbReference>
<evidence type="ECO:0000313" key="1">
    <source>
        <dbReference type="EMBL" id="KAK5527466.1"/>
    </source>
</evidence>
<sequence length="101" mass="11136">MAEKANDNIQVIGVGLPRTGTSSLQAALEILGYSPCHHMVSDVLSDPNGRGQKWMAAWNEPNKEKKHAMLRVILKGYKAVVDFPASLMVEDMIKIYPDAKV</sequence>
<reference evidence="1 2" key="1">
    <citation type="submission" date="2023-06" db="EMBL/GenBank/DDBJ databases">
        <title>Black Yeasts Isolated from many extreme environments.</title>
        <authorList>
            <person name="Coleine C."/>
            <person name="Stajich J.E."/>
            <person name="Selbmann L."/>
        </authorList>
    </citation>
    <scope>NUCLEOTIDE SEQUENCE [LARGE SCALE GENOMIC DNA]</scope>
    <source>
        <strain evidence="1 2">CCFEE 5887</strain>
    </source>
</reference>
<dbReference type="InterPro" id="IPR027417">
    <property type="entry name" value="P-loop_NTPase"/>
</dbReference>
<dbReference type="AlphaFoldDB" id="A0AAV9PRX9"/>
<accession>A0AAV9PRX9</accession>
<keyword evidence="2" id="KW-1185">Reference proteome</keyword>
<dbReference type="Proteomes" id="UP001345827">
    <property type="component" value="Unassembled WGS sequence"/>
</dbReference>
<dbReference type="Pfam" id="PF17784">
    <property type="entry name" value="Sulfotransfer_4"/>
    <property type="match status" value="1"/>
</dbReference>
<name>A0AAV9PRX9_9PEZI</name>
<proteinExistence type="predicted"/>
<dbReference type="EMBL" id="JAXLQG010000058">
    <property type="protein sequence ID" value="KAK5527466.1"/>
    <property type="molecule type" value="Genomic_DNA"/>
</dbReference>
<organism evidence="1 2">
    <name type="scientific">Vermiconidia calcicola</name>
    <dbReference type="NCBI Taxonomy" id="1690605"/>
    <lineage>
        <taxon>Eukaryota</taxon>
        <taxon>Fungi</taxon>
        <taxon>Dikarya</taxon>
        <taxon>Ascomycota</taxon>
        <taxon>Pezizomycotina</taxon>
        <taxon>Dothideomycetes</taxon>
        <taxon>Dothideomycetidae</taxon>
        <taxon>Mycosphaerellales</taxon>
        <taxon>Extremaceae</taxon>
        <taxon>Vermiconidia</taxon>
    </lineage>
</organism>
<dbReference type="PANTHER" id="PTHR36978:SF3">
    <property type="entry name" value="P-LOOP CONTAINING NUCLEOSIDE TRIPHOSPHATE HYDROLASE PROTEIN"/>
    <property type="match status" value="1"/>
</dbReference>
<comment type="caution">
    <text evidence="1">The sequence shown here is derived from an EMBL/GenBank/DDBJ whole genome shotgun (WGS) entry which is preliminary data.</text>
</comment>
<dbReference type="PANTHER" id="PTHR36978">
    <property type="entry name" value="P-LOOP CONTAINING NUCLEOTIDE TRIPHOSPHATE HYDROLASE"/>
    <property type="match status" value="1"/>
</dbReference>
<evidence type="ECO:0008006" key="3">
    <source>
        <dbReference type="Google" id="ProtNLM"/>
    </source>
</evidence>
<evidence type="ECO:0000313" key="2">
    <source>
        <dbReference type="Proteomes" id="UP001345827"/>
    </source>
</evidence>
<dbReference type="SUPFAM" id="SSF52540">
    <property type="entry name" value="P-loop containing nucleoside triphosphate hydrolases"/>
    <property type="match status" value="1"/>
</dbReference>
<gene>
    <name evidence="1" type="ORF">LTR25_011177</name>
</gene>
<protein>
    <recommendedName>
        <fullName evidence="3">Sulfotransferase</fullName>
    </recommendedName>
</protein>